<dbReference type="AlphaFoldDB" id="A0A0W0TPR2"/>
<dbReference type="Pfam" id="PF13930">
    <property type="entry name" value="Endonuclea_NS_2"/>
    <property type="match status" value="1"/>
</dbReference>
<dbReference type="STRING" id="448.Lery_1422"/>
<evidence type="ECO:0000313" key="4">
    <source>
        <dbReference type="Proteomes" id="UP000054773"/>
    </source>
</evidence>
<dbReference type="InterPro" id="IPR044929">
    <property type="entry name" value="DNA/RNA_non-sp_Endonuclease_sf"/>
</dbReference>
<feature type="domain" description="Type VII secretion system protein EssD-like" evidence="2">
    <location>
        <begin position="243"/>
        <end position="319"/>
    </location>
</feature>
<organism evidence="3 4">
    <name type="scientific">Legionella erythra</name>
    <dbReference type="NCBI Taxonomy" id="448"/>
    <lineage>
        <taxon>Bacteria</taxon>
        <taxon>Pseudomonadati</taxon>
        <taxon>Pseudomonadota</taxon>
        <taxon>Gammaproteobacteria</taxon>
        <taxon>Legionellales</taxon>
        <taxon>Legionellaceae</taxon>
        <taxon>Legionella</taxon>
    </lineage>
</organism>
<proteinExistence type="predicted"/>
<dbReference type="InterPro" id="IPR003615">
    <property type="entry name" value="HNH_nuc"/>
</dbReference>
<dbReference type="Proteomes" id="UP000054773">
    <property type="component" value="Unassembled WGS sequence"/>
</dbReference>
<feature type="region of interest" description="Disordered" evidence="1">
    <location>
        <begin position="362"/>
        <end position="381"/>
    </location>
</feature>
<evidence type="ECO:0000259" key="2">
    <source>
        <dbReference type="Pfam" id="PF13930"/>
    </source>
</evidence>
<dbReference type="EMBL" id="LNYA01000024">
    <property type="protein sequence ID" value="KTC97583.1"/>
    <property type="molecule type" value="Genomic_DNA"/>
</dbReference>
<dbReference type="OrthoDB" id="5646774at2"/>
<keyword evidence="4" id="KW-1185">Reference proteome</keyword>
<gene>
    <name evidence="3" type="ORF">Lery_1422</name>
</gene>
<dbReference type="InterPro" id="IPR044927">
    <property type="entry name" value="Endonuclea_NS_2"/>
</dbReference>
<feature type="region of interest" description="Disordered" evidence="1">
    <location>
        <begin position="117"/>
        <end position="139"/>
    </location>
</feature>
<sequence>MPLEPADLKKFEANVRKVVPGVTRLDLSESQWQDLGERLEKTKPLTFSRVVLALAKVTSQHHNHVIQQVSSKQPSRACKKEPAPEKTYTSKKRKIDKILNPEDNQFVMEKKKLTTPLKNTGVTGKDSIQPVTPKHGYTSEALTPGGTRVRLFFSNTQGSLYKKVTPIGNHSNQGKVDLSKARKCLFNEQLPNTLYKERPKAQHFVATLNKILPEGENRLCSQKQLTQATCKDIFIAHGDDEANTAHGNRYHWSHLIAHFLGGDHSIDNLIPATRECNLSILQIVEREIAERLKSGSSAIYITVTPHYDQDESLIPSEIIYRLEWVKNDQMEFAHEEIRFNPSSYGFPSRSMRASIDHLREQTQTKQSQESMESQASSIALF</sequence>
<comment type="caution">
    <text evidence="3">The sequence shown here is derived from an EMBL/GenBank/DDBJ whole genome shotgun (WGS) entry which is preliminary data.</text>
</comment>
<dbReference type="CDD" id="cd00085">
    <property type="entry name" value="HNHc"/>
    <property type="match status" value="1"/>
</dbReference>
<feature type="compositionally biased region" description="Low complexity" evidence="1">
    <location>
        <begin position="366"/>
        <end position="381"/>
    </location>
</feature>
<accession>A0A0W0TPR2</accession>
<evidence type="ECO:0000256" key="1">
    <source>
        <dbReference type="SAM" id="MobiDB-lite"/>
    </source>
</evidence>
<reference evidence="3 4" key="1">
    <citation type="submission" date="2015-11" db="EMBL/GenBank/DDBJ databases">
        <title>Genomic analysis of 38 Legionella species identifies large and diverse effector repertoires.</title>
        <authorList>
            <person name="Burstein D."/>
            <person name="Amaro F."/>
            <person name="Zusman T."/>
            <person name="Lifshitz Z."/>
            <person name="Cohen O."/>
            <person name="Gilbert J.A."/>
            <person name="Pupko T."/>
            <person name="Shuman H.A."/>
            <person name="Segal G."/>
        </authorList>
    </citation>
    <scope>NUCLEOTIDE SEQUENCE [LARGE SCALE GENOMIC DNA]</scope>
    <source>
        <strain evidence="3 4">SE-32A-C8</strain>
    </source>
</reference>
<name>A0A0W0TPR2_LEGER</name>
<dbReference type="PATRIC" id="fig|448.7.peg.1486"/>
<evidence type="ECO:0000313" key="3">
    <source>
        <dbReference type="EMBL" id="KTC97583.1"/>
    </source>
</evidence>
<dbReference type="Gene3D" id="3.40.570.10">
    <property type="entry name" value="Extracellular Endonuclease, subunit A"/>
    <property type="match status" value="1"/>
</dbReference>
<protein>
    <recommendedName>
        <fullName evidence="2">Type VII secretion system protein EssD-like domain-containing protein</fullName>
    </recommendedName>
</protein>
<dbReference type="RefSeq" id="WP_058526575.1">
    <property type="nucleotide sequence ID" value="NZ_CAAAHY010000015.1"/>
</dbReference>